<organism evidence="1 2">
    <name type="scientific">[Clostridium] aminophilum</name>
    <dbReference type="NCBI Taxonomy" id="1526"/>
    <lineage>
        <taxon>Bacteria</taxon>
        <taxon>Bacillati</taxon>
        <taxon>Bacillota</taxon>
        <taxon>Clostridia</taxon>
        <taxon>Lachnospirales</taxon>
        <taxon>Lachnospiraceae</taxon>
    </lineage>
</organism>
<sequence>MISIFPKEEIPGTIRKVFELEPEVFIKARDFYHRNKDMRHHKVVVYDNGEPVFCFGWNKNNPTNLDPDDPKVQMHLSNYWDYSTSDEGLDYSYVDRYQLMIFEELEEYSYHSARIVQAHNPQIVIVFLDKYASFFFSENEKLVIADSEEALYKKHPEFKELRTIRAFPELKWDVQGVFMGKVPSYTIMSSLYWLKREFYYGPENPDKTFYLIKQPVKENGLTAVINNVIGVKQKIRSLRPEFIPVVDLGIAGDPNQFAGVSGEDVWGMFFEQISEYTLQEVYNSQHVILDQNSNLTLNPYMTEFTFSNQRAELVYGKDLQYRRDVIEHTNEVLDAVFPKDKKRILAVVVRGSDYLIPRTSKYVPHGLSARETLDKAIKYVDEKGFDFVYLATEEQGILELFTGSALKDRLIFTKQKRIDFRKEEYQDKLLLEVFADDHEDDPIARTLDYIATLEGLTRCDALLANVTCGAVTYALGRGTTYEFVDVSKIADGMQSAR</sequence>
<dbReference type="AlphaFoldDB" id="A0A1I0A308"/>
<dbReference type="eggNOG" id="ENOG5030I6R">
    <property type="taxonomic scope" value="Bacteria"/>
</dbReference>
<dbReference type="Proteomes" id="UP000199820">
    <property type="component" value="Unassembled WGS sequence"/>
</dbReference>
<proteinExistence type="predicted"/>
<evidence type="ECO:0000313" key="2">
    <source>
        <dbReference type="Proteomes" id="UP000199820"/>
    </source>
</evidence>
<name>A0A1I0A308_9FIRM</name>
<dbReference type="Gene3D" id="3.40.50.11350">
    <property type="match status" value="1"/>
</dbReference>
<dbReference type="STRING" id="1526.SAMN02910262_00135"/>
<reference evidence="2" key="1">
    <citation type="submission" date="2016-10" db="EMBL/GenBank/DDBJ databases">
        <authorList>
            <person name="Varghese N."/>
            <person name="Submissions S."/>
        </authorList>
    </citation>
    <scope>NUCLEOTIDE SEQUENCE [LARGE SCALE GENOMIC DNA]</scope>
    <source>
        <strain evidence="2">KH1P1</strain>
    </source>
</reference>
<gene>
    <name evidence="1" type="ORF">SAMN04487771_100170</name>
</gene>
<dbReference type="EMBL" id="FOIL01000001">
    <property type="protein sequence ID" value="SES88488.1"/>
    <property type="molecule type" value="Genomic_DNA"/>
</dbReference>
<protein>
    <submittedName>
        <fullName evidence="1">Uncharacterized protein</fullName>
    </submittedName>
</protein>
<keyword evidence="2" id="KW-1185">Reference proteome</keyword>
<accession>A0A1I0A308</accession>
<evidence type="ECO:0000313" key="1">
    <source>
        <dbReference type="EMBL" id="SES88488.1"/>
    </source>
</evidence>